<dbReference type="PANTHER" id="PTHR34070:SF1">
    <property type="entry name" value="DNA ALKYLATION REPAIR PROTEIN"/>
    <property type="match status" value="1"/>
</dbReference>
<protein>
    <submittedName>
        <fullName evidence="1">Putative DNA alkylation repair protein</fullName>
    </submittedName>
</protein>
<accession>H6QIP6</accession>
<dbReference type="CDD" id="cd06561">
    <property type="entry name" value="AlkD_like"/>
    <property type="match status" value="1"/>
</dbReference>
<evidence type="ECO:0000313" key="2">
    <source>
        <dbReference type="Proteomes" id="UP000007999"/>
    </source>
</evidence>
<dbReference type="KEGG" id="rmi:RMB_03630"/>
<gene>
    <name evidence="1" type="ORF">RMB_03630</name>
</gene>
<dbReference type="Proteomes" id="UP000007999">
    <property type="component" value="Chromosome"/>
</dbReference>
<dbReference type="PANTHER" id="PTHR34070">
    <property type="entry name" value="ARMADILLO-TYPE FOLD"/>
    <property type="match status" value="1"/>
</dbReference>
<sequence>MRENVQQIRNILLENATIPVERRTLFLKTREGEYGEHDRFIGVTVPTLRTIAKSYYNLDMEDLSRLITSEFNEERFLALAILIIAISTAQDKEFLYNFYLNNIKHVNNWNLVDASAHHIIGAYLWDKEKDYLFTLTKSEILWERRIAIVATWYCIKNNTLDTTFEIAKLLLNDKHDLMHKAVGWMLREAEKKDEKQLIDFWDRYTLQMPRTAVRYAIERLPQELYKKYLLKN</sequence>
<reference evidence="2" key="1">
    <citation type="submission" date="2012-02" db="EMBL/GenBank/DDBJ databases">
        <title>Complete genome sequence of Rickettsia parkeri strain Portsmouth.</title>
        <authorList>
            <person name="Johnson S.L."/>
            <person name="Munk A.C."/>
            <person name="Han S."/>
            <person name="Bruce D.C."/>
            <person name="Dasch G.A."/>
        </authorList>
    </citation>
    <scope>NUCLEOTIDE SEQUENCE [LARGE SCALE GENOMIC DNA]</scope>
    <source>
        <strain evidence="2">AZT80 (RMB)</strain>
    </source>
</reference>
<organism evidence="1 2">
    <name type="scientific">Rickettsia massiliae str. AZT80</name>
    <dbReference type="NCBI Taxonomy" id="1105112"/>
    <lineage>
        <taxon>Bacteria</taxon>
        <taxon>Pseudomonadati</taxon>
        <taxon>Pseudomonadota</taxon>
        <taxon>Alphaproteobacteria</taxon>
        <taxon>Rickettsiales</taxon>
        <taxon>Rickettsiaceae</taxon>
        <taxon>Rickettsieae</taxon>
        <taxon>Rickettsia</taxon>
        <taxon>spotted fever group</taxon>
    </lineage>
</organism>
<dbReference type="EMBL" id="CP003319">
    <property type="protein sequence ID" value="AFB31546.1"/>
    <property type="molecule type" value="Genomic_DNA"/>
</dbReference>
<dbReference type="RefSeq" id="WP_014365643.1">
    <property type="nucleotide sequence ID" value="NC_016931.1"/>
</dbReference>
<dbReference type="Gene3D" id="1.25.10.90">
    <property type="match status" value="1"/>
</dbReference>
<evidence type="ECO:0000313" key="1">
    <source>
        <dbReference type="EMBL" id="AFB31546.1"/>
    </source>
</evidence>
<proteinExistence type="predicted"/>
<dbReference type="AlphaFoldDB" id="H6QIP6"/>
<dbReference type="HOGENOM" id="CLU_079880_0_0_5"/>
<dbReference type="InterPro" id="IPR014825">
    <property type="entry name" value="DNA_alkylation"/>
</dbReference>
<dbReference type="Pfam" id="PF08713">
    <property type="entry name" value="DNA_alkylation"/>
    <property type="match status" value="1"/>
</dbReference>
<dbReference type="SUPFAM" id="SSF48371">
    <property type="entry name" value="ARM repeat"/>
    <property type="match status" value="1"/>
</dbReference>
<name>H6QIP6_RICMA</name>
<dbReference type="InterPro" id="IPR016024">
    <property type="entry name" value="ARM-type_fold"/>
</dbReference>